<reference evidence="3 4" key="1">
    <citation type="journal article" date="2015" name="Plant Cell">
        <title>Oil accumulation by the oleaginous diatom Fistulifera solaris as revealed by the genome and transcriptome.</title>
        <authorList>
            <person name="Tanaka T."/>
            <person name="Maeda Y."/>
            <person name="Veluchamy A."/>
            <person name="Tanaka M."/>
            <person name="Abida H."/>
            <person name="Marechal E."/>
            <person name="Bowler C."/>
            <person name="Muto M."/>
            <person name="Sunaga Y."/>
            <person name="Tanaka M."/>
            <person name="Yoshino T."/>
            <person name="Taniguchi T."/>
            <person name="Fukuda Y."/>
            <person name="Nemoto M."/>
            <person name="Matsumoto M."/>
            <person name="Wong P.S."/>
            <person name="Aburatani S."/>
            <person name="Fujibuchi W."/>
        </authorList>
    </citation>
    <scope>NUCLEOTIDE SEQUENCE [LARGE SCALE GENOMIC DNA]</scope>
    <source>
        <strain evidence="3 4">JPCC DA0580</strain>
    </source>
</reference>
<dbReference type="Proteomes" id="UP000198406">
    <property type="component" value="Unassembled WGS sequence"/>
</dbReference>
<dbReference type="OrthoDB" id="47003at2759"/>
<keyword evidence="2" id="KW-1133">Transmembrane helix</keyword>
<dbReference type="SUPFAM" id="SSF56300">
    <property type="entry name" value="Metallo-dependent phosphatases"/>
    <property type="match status" value="1"/>
</dbReference>
<evidence type="ECO:0000313" key="3">
    <source>
        <dbReference type="EMBL" id="GAX10467.1"/>
    </source>
</evidence>
<keyword evidence="2" id="KW-0812">Transmembrane</keyword>
<keyword evidence="4" id="KW-1185">Reference proteome</keyword>
<dbReference type="AlphaFoldDB" id="A0A1Z5J901"/>
<evidence type="ECO:0000256" key="1">
    <source>
        <dbReference type="SAM" id="MobiDB-lite"/>
    </source>
</evidence>
<protein>
    <submittedName>
        <fullName evidence="3">Uncharacterized protein</fullName>
    </submittedName>
</protein>
<feature type="transmembrane region" description="Helical" evidence="2">
    <location>
        <begin position="61"/>
        <end position="82"/>
    </location>
</feature>
<dbReference type="InParanoid" id="A0A1Z5J901"/>
<dbReference type="EMBL" id="BDSP01000017">
    <property type="protein sequence ID" value="GAX10467.1"/>
    <property type="molecule type" value="Genomic_DNA"/>
</dbReference>
<name>A0A1Z5J901_FISSO</name>
<organism evidence="3 4">
    <name type="scientific">Fistulifera solaris</name>
    <name type="common">Oleaginous diatom</name>
    <dbReference type="NCBI Taxonomy" id="1519565"/>
    <lineage>
        <taxon>Eukaryota</taxon>
        <taxon>Sar</taxon>
        <taxon>Stramenopiles</taxon>
        <taxon>Ochrophyta</taxon>
        <taxon>Bacillariophyta</taxon>
        <taxon>Bacillariophyceae</taxon>
        <taxon>Bacillariophycidae</taxon>
        <taxon>Naviculales</taxon>
        <taxon>Naviculaceae</taxon>
        <taxon>Fistulifera</taxon>
    </lineage>
</organism>
<dbReference type="InterPro" id="IPR029052">
    <property type="entry name" value="Metallo-depent_PP-like"/>
</dbReference>
<evidence type="ECO:0000256" key="2">
    <source>
        <dbReference type="SAM" id="Phobius"/>
    </source>
</evidence>
<feature type="compositionally biased region" description="Polar residues" evidence="1">
    <location>
        <begin position="92"/>
        <end position="104"/>
    </location>
</feature>
<dbReference type="Gene3D" id="3.60.21.10">
    <property type="match status" value="1"/>
</dbReference>
<sequence>MPSNRSGATDYQPATLAVASQKSTLQQRDSTLETSSDNSSATDINPQERTKSGGCFCLQRTVIGLLALLLLAGGGGAVYYFMVYSKSDENSASMVATPTPSPKQAETEPENLPVVPVDSRSSPRPTIFPTLPSKAPSLATEVTSKPPLQQSLSPSIAASSVLVATTAPSLPTLSDPVFPKVDLGVTDHVTTFYAIGDVPYSTQQAEEIEVQIRNIPSDAEFVIHVGDLRNHDLNNPLCLEEEFILAADIFKQSPVPVFVIIGDNEWIDCSNPEEGLGFWKKHFLEFDKRYWNHTFDVVRQPGRAYNFAFVNKKTLFVGLNIVGLPVHDALEWEVRLTEEVEWTKALIRQYSATIGETGRVVIFGHANPTSAHFHFFGPLDTFLSQELNNQLPVLYLNGDKHEWSYDSAFQGVESLLRIMVTGGSSEPPLKMKVVANGQSTKTGNAFLHYR</sequence>
<comment type="caution">
    <text evidence="3">The sequence shown here is derived from an EMBL/GenBank/DDBJ whole genome shotgun (WGS) entry which is preliminary data.</text>
</comment>
<proteinExistence type="predicted"/>
<feature type="region of interest" description="Disordered" evidence="1">
    <location>
        <begin position="19"/>
        <end position="50"/>
    </location>
</feature>
<feature type="region of interest" description="Disordered" evidence="1">
    <location>
        <begin position="92"/>
        <end position="134"/>
    </location>
</feature>
<gene>
    <name evidence="3" type="ORF">FisN_21Lh164</name>
</gene>
<keyword evidence="2" id="KW-0472">Membrane</keyword>
<feature type="compositionally biased region" description="Polar residues" evidence="1">
    <location>
        <begin position="19"/>
        <end position="45"/>
    </location>
</feature>
<evidence type="ECO:0000313" key="4">
    <source>
        <dbReference type="Proteomes" id="UP000198406"/>
    </source>
</evidence>
<accession>A0A1Z5J901</accession>